<accession>A0A1H3HTU3</accession>
<keyword evidence="1 4" id="KW-0689">Ribosomal protein</keyword>
<keyword evidence="2 4" id="KW-0687">Ribonucleoprotein</keyword>
<dbReference type="PROSITE" id="PS00362">
    <property type="entry name" value="RIBOSOMAL_S15"/>
    <property type="match status" value="1"/>
</dbReference>
<comment type="subunit">
    <text evidence="3 4">Part of the 30S ribosomal subunit. Forms a bridge to the 50S subunit in the 70S ribosome, contacting the 23S rRNA.</text>
</comment>
<dbReference type="GO" id="GO:0019843">
    <property type="term" value="F:rRNA binding"/>
    <property type="evidence" value="ECO:0007669"/>
    <property type="project" value="UniProtKB-UniRule"/>
</dbReference>
<proteinExistence type="inferred from homology"/>
<dbReference type="HAMAP" id="MF_01343_B">
    <property type="entry name" value="Ribosomal_uS15_B"/>
    <property type="match status" value="1"/>
</dbReference>
<dbReference type="InterPro" id="IPR000589">
    <property type="entry name" value="Ribosomal_uS15"/>
</dbReference>
<protein>
    <recommendedName>
        <fullName evidence="4">Small ribosomal subunit protein uS15</fullName>
    </recommendedName>
</protein>
<dbReference type="Gene3D" id="6.10.250.3130">
    <property type="match status" value="1"/>
</dbReference>
<comment type="similarity">
    <text evidence="4 5">Belongs to the universal ribosomal protein uS15 family.</text>
</comment>
<dbReference type="SUPFAM" id="SSF47060">
    <property type="entry name" value="S15/NS1 RNA-binding domain"/>
    <property type="match status" value="1"/>
</dbReference>
<dbReference type="Gene3D" id="1.10.287.10">
    <property type="entry name" value="S15/NS1, RNA-binding"/>
    <property type="match status" value="1"/>
</dbReference>
<keyword evidence="4 6" id="KW-0699">rRNA-binding</keyword>
<evidence type="ECO:0000256" key="3">
    <source>
        <dbReference type="ARBA" id="ARBA00064542"/>
    </source>
</evidence>
<evidence type="ECO:0000256" key="4">
    <source>
        <dbReference type="HAMAP-Rule" id="MF_01343"/>
    </source>
</evidence>
<evidence type="ECO:0000313" key="9">
    <source>
        <dbReference type="Proteomes" id="UP000199652"/>
    </source>
</evidence>
<dbReference type="NCBIfam" id="TIGR00952">
    <property type="entry name" value="S15_bact"/>
    <property type="match status" value="1"/>
</dbReference>
<feature type="compositionally biased region" description="Basic and acidic residues" evidence="7">
    <location>
        <begin position="1"/>
        <end position="20"/>
    </location>
</feature>
<evidence type="ECO:0000256" key="1">
    <source>
        <dbReference type="ARBA" id="ARBA00022980"/>
    </source>
</evidence>
<dbReference type="InterPro" id="IPR009068">
    <property type="entry name" value="uS15_NS1_RNA-bd_sf"/>
</dbReference>
<dbReference type="Proteomes" id="UP000199652">
    <property type="component" value="Unassembled WGS sequence"/>
</dbReference>
<evidence type="ECO:0000256" key="2">
    <source>
        <dbReference type="ARBA" id="ARBA00023274"/>
    </source>
</evidence>
<comment type="function">
    <text evidence="4">Forms an intersubunit bridge (bridge B4) with the 23S rRNA of the 50S subunit in the ribosome.</text>
</comment>
<dbReference type="FunFam" id="1.10.287.10:FF:000002">
    <property type="entry name" value="30S ribosomal protein S15"/>
    <property type="match status" value="1"/>
</dbReference>
<evidence type="ECO:0000256" key="5">
    <source>
        <dbReference type="RuleBase" id="RU003919"/>
    </source>
</evidence>
<dbReference type="GO" id="GO:0006412">
    <property type="term" value="P:translation"/>
    <property type="evidence" value="ECO:0007669"/>
    <property type="project" value="UniProtKB-UniRule"/>
</dbReference>
<keyword evidence="9" id="KW-1185">Reference proteome</keyword>
<dbReference type="CDD" id="cd00353">
    <property type="entry name" value="Ribosomal_S15p_S13e"/>
    <property type="match status" value="1"/>
</dbReference>
<dbReference type="GO" id="GO:0003735">
    <property type="term" value="F:structural constituent of ribosome"/>
    <property type="evidence" value="ECO:0007669"/>
    <property type="project" value="InterPro"/>
</dbReference>
<feature type="region of interest" description="Disordered" evidence="7">
    <location>
        <begin position="1"/>
        <end position="22"/>
    </location>
</feature>
<dbReference type="SMART" id="SM01387">
    <property type="entry name" value="Ribosomal_S15"/>
    <property type="match status" value="1"/>
</dbReference>
<dbReference type="EMBL" id="FNOU01000019">
    <property type="protein sequence ID" value="SDY18655.1"/>
    <property type="molecule type" value="Genomic_DNA"/>
</dbReference>
<keyword evidence="4 6" id="KW-0694">RNA-binding</keyword>
<dbReference type="Pfam" id="PF00312">
    <property type="entry name" value="Ribosomal_S15"/>
    <property type="match status" value="1"/>
</dbReference>
<gene>
    <name evidence="4" type="primary">rpsO</name>
    <name evidence="8" type="ORF">SAMN04488579_11926</name>
</gene>
<evidence type="ECO:0000313" key="8">
    <source>
        <dbReference type="EMBL" id="SDY18655.1"/>
    </source>
</evidence>
<dbReference type="GO" id="GO:0022627">
    <property type="term" value="C:cytosolic small ribosomal subunit"/>
    <property type="evidence" value="ECO:0007669"/>
    <property type="project" value="TreeGrafter"/>
</dbReference>
<dbReference type="InterPro" id="IPR005290">
    <property type="entry name" value="Ribosomal_uS15_bac-type"/>
</dbReference>
<name>A0A1H3HTU3_EUBBA</name>
<dbReference type="OrthoDB" id="9799262at2"/>
<dbReference type="AlphaFoldDB" id="A0A1H3HTU3"/>
<evidence type="ECO:0000256" key="7">
    <source>
        <dbReference type="SAM" id="MobiDB-lite"/>
    </source>
</evidence>
<evidence type="ECO:0000256" key="6">
    <source>
        <dbReference type="RuleBase" id="RU004524"/>
    </source>
</evidence>
<dbReference type="STRING" id="1528.SAMN04488579_11926"/>
<comment type="function">
    <text evidence="4 6">One of the primary rRNA binding proteins, it binds directly to 16S rRNA where it helps nucleate assembly of the platform of the 30S subunit by binding and bridging several RNA helices of the 16S rRNA.</text>
</comment>
<reference evidence="9" key="1">
    <citation type="submission" date="2016-10" db="EMBL/GenBank/DDBJ databases">
        <authorList>
            <person name="Varghese N."/>
            <person name="Submissions S."/>
        </authorList>
    </citation>
    <scope>NUCLEOTIDE SEQUENCE [LARGE SCALE GENOMIC DNA]</scope>
    <source>
        <strain evidence="9">VPI 5359</strain>
    </source>
</reference>
<organism evidence="8 9">
    <name type="scientific">Eubacterium barkeri</name>
    <name type="common">Clostridium barkeri</name>
    <dbReference type="NCBI Taxonomy" id="1528"/>
    <lineage>
        <taxon>Bacteria</taxon>
        <taxon>Bacillati</taxon>
        <taxon>Bacillota</taxon>
        <taxon>Clostridia</taxon>
        <taxon>Eubacteriales</taxon>
        <taxon>Eubacteriaceae</taxon>
        <taxon>Eubacterium</taxon>
    </lineage>
</organism>
<dbReference type="PANTHER" id="PTHR23321:SF26">
    <property type="entry name" value="SMALL RIBOSOMAL SUBUNIT PROTEIN US15M"/>
    <property type="match status" value="1"/>
</dbReference>
<sequence length="88" mass="10219">MITKEQKEQIVADYGTHEGDTGSPEVQIALLTARINDLNEHFAVHKKDHHSRRGLLKMVGQRRNLLGYLKKKDITRYRELIARLGLRK</sequence>
<dbReference type="PANTHER" id="PTHR23321">
    <property type="entry name" value="RIBOSOMAL PROTEIN S15, BACTERIAL AND ORGANELLAR"/>
    <property type="match status" value="1"/>
</dbReference>